<organism evidence="1 2">
    <name type="scientific">Araneus ventricosus</name>
    <name type="common">Orbweaver spider</name>
    <name type="synonym">Epeira ventricosa</name>
    <dbReference type="NCBI Taxonomy" id="182803"/>
    <lineage>
        <taxon>Eukaryota</taxon>
        <taxon>Metazoa</taxon>
        <taxon>Ecdysozoa</taxon>
        <taxon>Arthropoda</taxon>
        <taxon>Chelicerata</taxon>
        <taxon>Arachnida</taxon>
        <taxon>Araneae</taxon>
        <taxon>Araneomorphae</taxon>
        <taxon>Entelegynae</taxon>
        <taxon>Araneoidea</taxon>
        <taxon>Araneidae</taxon>
        <taxon>Araneus</taxon>
    </lineage>
</organism>
<evidence type="ECO:0000313" key="1">
    <source>
        <dbReference type="EMBL" id="GBO09340.1"/>
    </source>
</evidence>
<gene>
    <name evidence="1" type="ORF">AVEN_123914_1</name>
</gene>
<evidence type="ECO:0000313" key="2">
    <source>
        <dbReference type="Proteomes" id="UP000499080"/>
    </source>
</evidence>
<name>A0A4Y2UCP7_ARAVE</name>
<protein>
    <submittedName>
        <fullName evidence="1">Uncharacterized protein</fullName>
    </submittedName>
</protein>
<accession>A0A4Y2UCP7</accession>
<dbReference type="EMBL" id="BGPR01034795">
    <property type="protein sequence ID" value="GBO09340.1"/>
    <property type="molecule type" value="Genomic_DNA"/>
</dbReference>
<keyword evidence="2" id="KW-1185">Reference proteome</keyword>
<reference evidence="1 2" key="1">
    <citation type="journal article" date="2019" name="Sci. Rep.">
        <title>Orb-weaving spider Araneus ventricosus genome elucidates the spidroin gene catalogue.</title>
        <authorList>
            <person name="Kono N."/>
            <person name="Nakamura H."/>
            <person name="Ohtoshi R."/>
            <person name="Moran D.A.P."/>
            <person name="Shinohara A."/>
            <person name="Yoshida Y."/>
            <person name="Fujiwara M."/>
            <person name="Mori M."/>
            <person name="Tomita M."/>
            <person name="Arakawa K."/>
        </authorList>
    </citation>
    <scope>NUCLEOTIDE SEQUENCE [LARGE SCALE GENOMIC DNA]</scope>
</reference>
<proteinExistence type="predicted"/>
<sequence>MNTAKEPHNENTC</sequence>
<dbReference type="Proteomes" id="UP000499080">
    <property type="component" value="Unassembled WGS sequence"/>
</dbReference>
<comment type="caution">
    <text evidence="1">The sequence shown here is derived from an EMBL/GenBank/DDBJ whole genome shotgun (WGS) entry which is preliminary data.</text>
</comment>
<feature type="non-terminal residue" evidence="1">
    <location>
        <position position="13"/>
    </location>
</feature>